<dbReference type="Pfam" id="PF13561">
    <property type="entry name" value="adh_short_C2"/>
    <property type="match status" value="1"/>
</dbReference>
<accession>A0AAV6X5I8</accession>
<dbReference type="InterPro" id="IPR045309">
    <property type="entry name" value="ABA2-like"/>
</dbReference>
<gene>
    <name evidence="5" type="ORF">BUALT_Bualt09G0092700</name>
</gene>
<dbReference type="InterPro" id="IPR036291">
    <property type="entry name" value="NAD(P)-bd_dom_sf"/>
</dbReference>
<keyword evidence="2" id="KW-0560">Oxidoreductase</keyword>
<evidence type="ECO:0000259" key="4">
    <source>
        <dbReference type="Pfam" id="PF05970"/>
    </source>
</evidence>
<dbReference type="PANTHER" id="PTHR43180:SF45">
    <property type="entry name" value="SECOISOLARICIRESINOL DEHYDROGENASE-LIKE ISOFORM X1"/>
    <property type="match status" value="1"/>
</dbReference>
<dbReference type="SUPFAM" id="SSF51735">
    <property type="entry name" value="NAD(P)-binding Rossmann-fold domains"/>
    <property type="match status" value="3"/>
</dbReference>
<keyword evidence="3" id="KW-0547">Nucleotide-binding</keyword>
<dbReference type="InterPro" id="IPR002347">
    <property type="entry name" value="SDR_fam"/>
</dbReference>
<dbReference type="Gene3D" id="2.40.50.140">
    <property type="entry name" value="Nucleic acid-binding proteins"/>
    <property type="match status" value="1"/>
</dbReference>
<evidence type="ECO:0000256" key="2">
    <source>
        <dbReference type="ARBA" id="ARBA00023002"/>
    </source>
</evidence>
<comment type="caution">
    <text evidence="5">The sequence shown here is derived from an EMBL/GenBank/DDBJ whole genome shotgun (WGS) entry which is preliminary data.</text>
</comment>
<dbReference type="GO" id="GO:0005524">
    <property type="term" value="F:ATP binding"/>
    <property type="evidence" value="ECO:0007669"/>
    <property type="project" value="UniProtKB-KW"/>
</dbReference>
<dbReference type="AlphaFoldDB" id="A0AAV6X5I8"/>
<dbReference type="GO" id="GO:0016616">
    <property type="term" value="F:oxidoreductase activity, acting on the CH-OH group of donors, NAD or NADP as acceptor"/>
    <property type="evidence" value="ECO:0007669"/>
    <property type="project" value="InterPro"/>
</dbReference>
<keyword evidence="3" id="KW-0347">Helicase</keyword>
<keyword evidence="3" id="KW-0067">ATP-binding</keyword>
<name>A0AAV6X5I8_9LAMI</name>
<keyword evidence="3" id="KW-0378">Hydrolase</keyword>
<dbReference type="CDD" id="cd05326">
    <property type="entry name" value="secoisolariciresinol-DH_like_SDR_c"/>
    <property type="match status" value="1"/>
</dbReference>
<dbReference type="NCBIfam" id="NF005559">
    <property type="entry name" value="PRK07231.1"/>
    <property type="match status" value="1"/>
</dbReference>
<dbReference type="Proteomes" id="UP000826271">
    <property type="component" value="Unassembled WGS sequence"/>
</dbReference>
<proteinExistence type="inferred from homology"/>
<dbReference type="Gene3D" id="3.40.50.720">
    <property type="entry name" value="NAD(P)-binding Rossmann-like Domain"/>
    <property type="match status" value="3"/>
</dbReference>
<dbReference type="PRINTS" id="PR00080">
    <property type="entry name" value="SDRFAMILY"/>
</dbReference>
<dbReference type="InterPro" id="IPR027417">
    <property type="entry name" value="P-loop_NTPase"/>
</dbReference>
<comment type="catalytic activity">
    <reaction evidence="3">
        <text>ATP + H2O = ADP + phosphate + H(+)</text>
        <dbReference type="Rhea" id="RHEA:13065"/>
        <dbReference type="ChEBI" id="CHEBI:15377"/>
        <dbReference type="ChEBI" id="CHEBI:15378"/>
        <dbReference type="ChEBI" id="CHEBI:30616"/>
        <dbReference type="ChEBI" id="CHEBI:43474"/>
        <dbReference type="ChEBI" id="CHEBI:456216"/>
        <dbReference type="EC" id="5.6.2.3"/>
    </reaction>
</comment>
<dbReference type="EMBL" id="WHWC01000009">
    <property type="protein sequence ID" value="KAG8376715.1"/>
    <property type="molecule type" value="Genomic_DNA"/>
</dbReference>
<dbReference type="GO" id="GO:0000723">
    <property type="term" value="P:telomere maintenance"/>
    <property type="evidence" value="ECO:0007669"/>
    <property type="project" value="InterPro"/>
</dbReference>
<dbReference type="Pfam" id="PF00106">
    <property type="entry name" value="adh_short"/>
    <property type="match status" value="1"/>
</dbReference>
<comment type="cofactor">
    <cofactor evidence="3">
        <name>Mg(2+)</name>
        <dbReference type="ChEBI" id="CHEBI:18420"/>
    </cofactor>
</comment>
<dbReference type="GO" id="GO:0016787">
    <property type="term" value="F:hydrolase activity"/>
    <property type="evidence" value="ECO:0007669"/>
    <property type="project" value="UniProtKB-KW"/>
</dbReference>
<comment type="similarity">
    <text evidence="3">Belongs to the helicase family.</text>
</comment>
<dbReference type="PRINTS" id="PR00081">
    <property type="entry name" value="GDHRDH"/>
</dbReference>
<evidence type="ECO:0000313" key="5">
    <source>
        <dbReference type="EMBL" id="KAG8376715.1"/>
    </source>
</evidence>
<dbReference type="FunFam" id="3.40.50.720:FF:000084">
    <property type="entry name" value="Short-chain dehydrogenase reductase"/>
    <property type="match status" value="2"/>
</dbReference>
<evidence type="ECO:0000256" key="1">
    <source>
        <dbReference type="ARBA" id="ARBA00006484"/>
    </source>
</evidence>
<dbReference type="GO" id="GO:0006310">
    <property type="term" value="P:DNA recombination"/>
    <property type="evidence" value="ECO:0007669"/>
    <property type="project" value="UniProtKB-KW"/>
</dbReference>
<feature type="domain" description="DNA helicase Pif1-like DEAD-box helicase" evidence="4">
    <location>
        <begin position="4"/>
        <end position="78"/>
    </location>
</feature>
<dbReference type="GO" id="GO:0006281">
    <property type="term" value="P:DNA repair"/>
    <property type="evidence" value="ECO:0007669"/>
    <property type="project" value="UniProtKB-KW"/>
</dbReference>
<reference evidence="5" key="1">
    <citation type="submission" date="2019-10" db="EMBL/GenBank/DDBJ databases">
        <authorList>
            <person name="Zhang R."/>
            <person name="Pan Y."/>
            <person name="Wang J."/>
            <person name="Ma R."/>
            <person name="Yu S."/>
        </authorList>
    </citation>
    <scope>NUCLEOTIDE SEQUENCE</scope>
    <source>
        <strain evidence="5">LA-IB0</strain>
        <tissue evidence="5">Leaf</tissue>
    </source>
</reference>
<keyword evidence="6" id="KW-1185">Reference proteome</keyword>
<dbReference type="PANTHER" id="PTHR43180">
    <property type="entry name" value="3-OXOACYL-(ACYL-CARRIER-PROTEIN) REDUCTASE (AFU_ORTHOLOGUE AFUA_6G11210)"/>
    <property type="match status" value="1"/>
</dbReference>
<keyword evidence="3" id="KW-0227">DNA damage</keyword>
<organism evidence="5 6">
    <name type="scientific">Buddleja alternifolia</name>
    <dbReference type="NCBI Taxonomy" id="168488"/>
    <lineage>
        <taxon>Eukaryota</taxon>
        <taxon>Viridiplantae</taxon>
        <taxon>Streptophyta</taxon>
        <taxon>Embryophyta</taxon>
        <taxon>Tracheophyta</taxon>
        <taxon>Spermatophyta</taxon>
        <taxon>Magnoliopsida</taxon>
        <taxon>eudicotyledons</taxon>
        <taxon>Gunneridae</taxon>
        <taxon>Pentapetalae</taxon>
        <taxon>asterids</taxon>
        <taxon>lamiids</taxon>
        <taxon>Lamiales</taxon>
        <taxon>Scrophulariaceae</taxon>
        <taxon>Buddlejeae</taxon>
        <taxon>Buddleja</taxon>
    </lineage>
</organism>
<dbReference type="InterPro" id="IPR010285">
    <property type="entry name" value="DNA_helicase_pif1-like_DEAD"/>
</dbReference>
<sequence length="757" mass="82014">MGIKKDFGGKVIVFGGDFRQVLPVVPKATIHQIISASLVKSNLWPKMKRMTLSRNMRARSDPLFSEFLLKVGNGDEPSDIEGNIKIPDDMIIEYENKEESILRLITTVFPDLEKDATAPDYLKNRAILAAKNENIDRLNEKLIAMFPGEVKTFNSFDEAIDDTNNNYEECRSLVICLWEDLATNEGEKLYDIAHQMPIVAISNTTSQLQMQTTTTTIIQINPDIKEIGVLQKWLSKNNDPIKICGLQMKCRIQSSKEVTLKKIIHNRNELLEDTYYYFKGKVDKVENKSSLWLQGKVALITGGESGIGESTAKLFTRYRAKVMIADVQDNKGQSLCKDLSCSATILLQGKVALITGGASGIGEATAKLFTRYGAKVIIADFQDDRGQAVCKELGSTTISYVHCDVTKESDVKNAVNFAVSKHGKLDIMFNNAGITPPLLYTSIFDSEKSHFEKVFDVNVYGAFLGAKHAARVMVPAKSGSIIFTASVAAVIGLEAPPAYTCSKHAVVGLSNHMCMELGKDGIRVNCISPFLVQTPMIDGALGSAVDKNKAAEWLATAANLKGVTLKAHHIAEAAAFLGSDESKYVSGLNLVVDGGYNKVFDVNVYGAFLGAKHAARVMVPAKSGSIIFTTSVAAVIGLEAPPAYTCSKHAVVGLSNHMCMELGKDGIRVNCISPFLVQTPMIDGALGSAVDKNKAAEWLATAANLKGMTLKAHHIAEAAAFLGSDESKYVSGLNLVVDGGYSKVNPLITNVIKGSYT</sequence>
<evidence type="ECO:0000313" key="6">
    <source>
        <dbReference type="Proteomes" id="UP000826271"/>
    </source>
</evidence>
<dbReference type="SUPFAM" id="SSF52540">
    <property type="entry name" value="P-loop containing nucleoside triphosphate hydrolases"/>
    <property type="match status" value="1"/>
</dbReference>
<evidence type="ECO:0000256" key="3">
    <source>
        <dbReference type="RuleBase" id="RU363044"/>
    </source>
</evidence>
<dbReference type="EC" id="5.6.2.3" evidence="3"/>
<dbReference type="Pfam" id="PF05970">
    <property type="entry name" value="PIF1"/>
    <property type="match status" value="1"/>
</dbReference>
<dbReference type="InterPro" id="IPR012340">
    <property type="entry name" value="NA-bd_OB-fold"/>
</dbReference>
<keyword evidence="3" id="KW-0234">DNA repair</keyword>
<protein>
    <recommendedName>
        <fullName evidence="3">ATP-dependent DNA helicase</fullName>
        <ecNumber evidence="3">5.6.2.3</ecNumber>
    </recommendedName>
</protein>
<dbReference type="GO" id="GO:0043139">
    <property type="term" value="F:5'-3' DNA helicase activity"/>
    <property type="evidence" value="ECO:0007669"/>
    <property type="project" value="UniProtKB-EC"/>
</dbReference>
<comment type="similarity">
    <text evidence="1">Belongs to the short-chain dehydrogenases/reductases (SDR) family.</text>
</comment>
<keyword evidence="3" id="KW-0233">DNA recombination</keyword>